<dbReference type="PANTHER" id="PTHR16305:SF35">
    <property type="entry name" value="TRANSCRIPTIONAL ACTIVATOR DOMAIN"/>
    <property type="match status" value="1"/>
</dbReference>
<name>A0ABT2MAT4_9MYCO</name>
<dbReference type="Gene3D" id="1.10.10.10">
    <property type="entry name" value="Winged helix-like DNA-binding domain superfamily/Winged helix DNA-binding domain"/>
    <property type="match status" value="1"/>
</dbReference>
<gene>
    <name evidence="4" type="ORF">N4S67_07545</name>
</gene>
<feature type="domain" description="HTH luxR-type" evidence="3">
    <location>
        <begin position="853"/>
        <end position="915"/>
    </location>
</feature>
<organism evidence="4 5">
    <name type="scientific">Mycobacterium deserti</name>
    <dbReference type="NCBI Taxonomy" id="2978347"/>
    <lineage>
        <taxon>Bacteria</taxon>
        <taxon>Bacillati</taxon>
        <taxon>Actinomycetota</taxon>
        <taxon>Actinomycetes</taxon>
        <taxon>Mycobacteriales</taxon>
        <taxon>Mycobacteriaceae</taxon>
        <taxon>Mycobacterium</taxon>
    </lineage>
</organism>
<dbReference type="SUPFAM" id="SSF52540">
    <property type="entry name" value="P-loop containing nucleoside triphosphate hydrolases"/>
    <property type="match status" value="1"/>
</dbReference>
<dbReference type="InterPro" id="IPR036388">
    <property type="entry name" value="WH-like_DNA-bd_sf"/>
</dbReference>
<dbReference type="PROSITE" id="PS00622">
    <property type="entry name" value="HTH_LUXR_1"/>
    <property type="match status" value="1"/>
</dbReference>
<protein>
    <submittedName>
        <fullName evidence="4">LuxR C-terminal-related transcriptional regulator</fullName>
    </submittedName>
</protein>
<keyword evidence="1" id="KW-0547">Nucleotide-binding</keyword>
<dbReference type="Pfam" id="PF13191">
    <property type="entry name" value="AAA_16"/>
    <property type="match status" value="1"/>
</dbReference>
<dbReference type="Proteomes" id="UP001206639">
    <property type="component" value="Unassembled WGS sequence"/>
</dbReference>
<comment type="caution">
    <text evidence="4">The sequence shown here is derived from an EMBL/GenBank/DDBJ whole genome shotgun (WGS) entry which is preliminary data.</text>
</comment>
<evidence type="ECO:0000259" key="3">
    <source>
        <dbReference type="PROSITE" id="PS50043"/>
    </source>
</evidence>
<dbReference type="EMBL" id="JAODWD010000002">
    <property type="protein sequence ID" value="MCT7658275.1"/>
    <property type="molecule type" value="Genomic_DNA"/>
</dbReference>
<evidence type="ECO:0000256" key="2">
    <source>
        <dbReference type="ARBA" id="ARBA00022840"/>
    </source>
</evidence>
<evidence type="ECO:0000313" key="4">
    <source>
        <dbReference type="EMBL" id="MCT7658275.1"/>
    </source>
</evidence>
<reference evidence="5" key="1">
    <citation type="submission" date="2023-07" db="EMBL/GenBank/DDBJ databases">
        <authorList>
            <person name="Deng Y."/>
            <person name="Zhang Y.-Q."/>
        </authorList>
    </citation>
    <scope>NUCLEOTIDE SEQUENCE [LARGE SCALE GENOMIC DNA]</scope>
    <source>
        <strain evidence="5">CPCC 205710</strain>
    </source>
</reference>
<dbReference type="InterPro" id="IPR041664">
    <property type="entry name" value="AAA_16"/>
</dbReference>
<dbReference type="InterPro" id="IPR027417">
    <property type="entry name" value="P-loop_NTPase"/>
</dbReference>
<dbReference type="PRINTS" id="PR00038">
    <property type="entry name" value="HTHLUXR"/>
</dbReference>
<dbReference type="RefSeq" id="WP_260992339.1">
    <property type="nucleotide sequence ID" value="NZ_JAODWD010000002.1"/>
</dbReference>
<dbReference type="PROSITE" id="PS50043">
    <property type="entry name" value="HTH_LUXR_2"/>
    <property type="match status" value="1"/>
</dbReference>
<dbReference type="Gene3D" id="1.25.40.10">
    <property type="entry name" value="Tetratricopeptide repeat domain"/>
    <property type="match status" value="2"/>
</dbReference>
<keyword evidence="2" id="KW-0067">ATP-binding</keyword>
<keyword evidence="5" id="KW-1185">Reference proteome</keyword>
<evidence type="ECO:0000256" key="1">
    <source>
        <dbReference type="ARBA" id="ARBA00022741"/>
    </source>
</evidence>
<dbReference type="SUPFAM" id="SSF46894">
    <property type="entry name" value="C-terminal effector domain of the bipartite response regulators"/>
    <property type="match status" value="1"/>
</dbReference>
<dbReference type="PANTHER" id="PTHR16305">
    <property type="entry name" value="TESTICULAR SOLUBLE ADENYLYL CYCLASE"/>
    <property type="match status" value="1"/>
</dbReference>
<dbReference type="InterPro" id="IPR016032">
    <property type="entry name" value="Sig_transdc_resp-reg_C-effctor"/>
</dbReference>
<dbReference type="CDD" id="cd06170">
    <property type="entry name" value="LuxR_C_like"/>
    <property type="match status" value="1"/>
</dbReference>
<dbReference type="InterPro" id="IPR000792">
    <property type="entry name" value="Tscrpt_reg_LuxR_C"/>
</dbReference>
<dbReference type="InterPro" id="IPR011990">
    <property type="entry name" value="TPR-like_helical_dom_sf"/>
</dbReference>
<sequence>MATGFIDRPAESRTIRGFLDSAAREPTGLVIEGEAGIGKTTLWFAAVAEAGRSGFTVLSARGGQAETALAYAAVADVLGDVDPALLTALPEVQRIAVDRVLLRANIDGPSTNQGVVAAAFCAVIERIALESAVLLAIDDVQWLDPSSRAVLAYAVRRFEGRVGILATERTERDGPGATSWLQLSRPDGMSRLHVGPLSLGGLHALITERFGRSLSRPAMVRIVDISGGNPFYALELARATEVRTSRSEQLLPTTLAELMRRRIGRLDRDAQDLLLAAACAAGPTVEFLAQATDISVARAAELLEEAKAKGLVGFDGDVVQFAHPLLARSVYTDARPSQRRAMHRSLAEMVTVPELRARHMALAASIADPATLEALDTAATSARLRGAPAAAAEFVELAIGLGGDTLERRIRAADHHMRAGDLQRAQTLLNDVLDDAPQGLSRSTALNLLAGMQIHRNSFPQAAKFLVEAFDHAESNREVQARTLLLLSFAQLNAGEFGEALNNADRAVSFAGVVGNPDLESQVISMREMVACMSGQGVSEANLDRARALESPHSDAPIALRASANHAVLMSYVGRLEEASEQMAEVRRHCVERGAETDMIFVSFFSTLIEIWRGKYAEAAAVADETIERAAQLGGDHLQVVAITVRALIAAHTGQPAQTREAALAAIDLAERSGSPRLADWSSMSLGFLEVSLGNHAQALEALRPLIDRFDSVPGTEIITTGYVPDAVEALVAVGRHAEAAPLIDAMQANGRRLDRAWMLAISARCRSLLLAAHGDIEAAAAMAQDALTEHNRLSMPLERARTLMLLGQLQRRQRKKEAAKATLTEALQMFSALGSPLWAARARAELERVNTTAGHDESLTPSERRVAELAASGMTTKDVAAALFISPKTVETNLSRIYRKLAIKSRAELGRVIR</sequence>
<evidence type="ECO:0000313" key="5">
    <source>
        <dbReference type="Proteomes" id="UP001206639"/>
    </source>
</evidence>
<dbReference type="SMART" id="SM00421">
    <property type="entry name" value="HTH_LUXR"/>
    <property type="match status" value="1"/>
</dbReference>
<proteinExistence type="predicted"/>
<dbReference type="SUPFAM" id="SSF48452">
    <property type="entry name" value="TPR-like"/>
    <property type="match status" value="3"/>
</dbReference>
<dbReference type="Pfam" id="PF00196">
    <property type="entry name" value="GerE"/>
    <property type="match status" value="1"/>
</dbReference>
<accession>A0ABT2MAT4</accession>